<dbReference type="InterPro" id="IPR011032">
    <property type="entry name" value="GroES-like_sf"/>
</dbReference>
<evidence type="ECO:0000259" key="5">
    <source>
        <dbReference type="Pfam" id="PF08240"/>
    </source>
</evidence>
<dbReference type="AlphaFoldDB" id="A0A9W8Y0P8"/>
<accession>A0A9W8Y0P8</accession>
<name>A0A9W8Y0P8_9PLEO</name>
<proteinExistence type="inferred from homology"/>
<dbReference type="PANTHER" id="PTHR45348:SF2">
    <property type="entry name" value="ZINC-TYPE ALCOHOL DEHYDROGENASE-LIKE PROTEIN C2E1P3.01"/>
    <property type="match status" value="1"/>
</dbReference>
<gene>
    <name evidence="6" type="ORF">N0V83_009327</name>
</gene>
<evidence type="ECO:0000259" key="4">
    <source>
        <dbReference type="Pfam" id="PF00107"/>
    </source>
</evidence>
<dbReference type="OrthoDB" id="9992527at2759"/>
<dbReference type="InterPro" id="IPR013154">
    <property type="entry name" value="ADH-like_N"/>
</dbReference>
<evidence type="ECO:0000256" key="2">
    <source>
        <dbReference type="ARBA" id="ARBA00011245"/>
    </source>
</evidence>
<sequence length="318" mass="34199">MLLPHDTLARDTGLLIANNLPAILGNNIAGMITTVGEGVTSFKVDDHVFGMSSLPLHGSDPSDQSGLQEYAILNVNAIGRTPDNFSDEQVVTLPVNLVTAWTALFTESGFKIIPPFSPKVTEVDDHDISSILIIGGGTNAGQFAVQLARIAGIEKIVVIAGLKSKLELMGMGATSVIDRHAPLKEVAQQAQEIVGTDGATHVLDCANTELFTAIATLSATQRSQLRSLRHIKADELDRLKSQRPLCDAAFLGSVSMARLAPHTEVFWTNVPRWLEEGRLRPAKYLVVDGLEKVAEINEVLDGYRGLGRVGHQSVVRIA</sequence>
<organism evidence="6 7">
    <name type="scientific">Neocucurbitaria cava</name>
    <dbReference type="NCBI Taxonomy" id="798079"/>
    <lineage>
        <taxon>Eukaryota</taxon>
        <taxon>Fungi</taxon>
        <taxon>Dikarya</taxon>
        <taxon>Ascomycota</taxon>
        <taxon>Pezizomycotina</taxon>
        <taxon>Dothideomycetes</taxon>
        <taxon>Pleosporomycetidae</taxon>
        <taxon>Pleosporales</taxon>
        <taxon>Pleosporineae</taxon>
        <taxon>Cucurbitariaceae</taxon>
        <taxon>Neocucurbitaria</taxon>
    </lineage>
</organism>
<dbReference type="InterPro" id="IPR047122">
    <property type="entry name" value="Trans-enoyl_RdTase-like"/>
</dbReference>
<protein>
    <submittedName>
        <fullName evidence="6">Uncharacterized protein</fullName>
    </submittedName>
</protein>
<keyword evidence="3" id="KW-0560">Oxidoreductase</keyword>
<comment type="similarity">
    <text evidence="1">Belongs to the zinc-containing alcohol dehydrogenase family.</text>
</comment>
<dbReference type="Pfam" id="PF00107">
    <property type="entry name" value="ADH_zinc_N"/>
    <property type="match status" value="1"/>
</dbReference>
<dbReference type="SUPFAM" id="SSF50129">
    <property type="entry name" value="GroES-like"/>
    <property type="match status" value="1"/>
</dbReference>
<comment type="caution">
    <text evidence="6">The sequence shown here is derived from an EMBL/GenBank/DDBJ whole genome shotgun (WGS) entry which is preliminary data.</text>
</comment>
<evidence type="ECO:0000313" key="6">
    <source>
        <dbReference type="EMBL" id="KAJ4364730.1"/>
    </source>
</evidence>
<dbReference type="InterPro" id="IPR036291">
    <property type="entry name" value="NAD(P)-bd_dom_sf"/>
</dbReference>
<evidence type="ECO:0000313" key="7">
    <source>
        <dbReference type="Proteomes" id="UP001140560"/>
    </source>
</evidence>
<dbReference type="InterPro" id="IPR013149">
    <property type="entry name" value="ADH-like_C"/>
</dbReference>
<dbReference type="Pfam" id="PF08240">
    <property type="entry name" value="ADH_N"/>
    <property type="match status" value="1"/>
</dbReference>
<dbReference type="Gene3D" id="3.90.180.10">
    <property type="entry name" value="Medium-chain alcohol dehydrogenases, catalytic domain"/>
    <property type="match status" value="1"/>
</dbReference>
<dbReference type="PANTHER" id="PTHR45348">
    <property type="entry name" value="HYPOTHETICAL OXIDOREDUCTASE (EUROFUNG)"/>
    <property type="match status" value="1"/>
</dbReference>
<dbReference type="GO" id="GO:0016651">
    <property type="term" value="F:oxidoreductase activity, acting on NAD(P)H"/>
    <property type="evidence" value="ECO:0007669"/>
    <property type="project" value="InterPro"/>
</dbReference>
<evidence type="ECO:0000256" key="1">
    <source>
        <dbReference type="ARBA" id="ARBA00008072"/>
    </source>
</evidence>
<keyword evidence="7" id="KW-1185">Reference proteome</keyword>
<evidence type="ECO:0000256" key="3">
    <source>
        <dbReference type="ARBA" id="ARBA00023002"/>
    </source>
</evidence>
<reference evidence="6" key="1">
    <citation type="submission" date="2022-10" db="EMBL/GenBank/DDBJ databases">
        <title>Tapping the CABI collections for fungal endophytes: first genome assemblies for Collariella, Neodidymelliopsis, Ascochyta clinopodiicola, Didymella pomorum, Didymosphaeria variabile, Neocosmospora piperis and Neocucurbitaria cava.</title>
        <authorList>
            <person name="Hill R."/>
        </authorList>
    </citation>
    <scope>NUCLEOTIDE SEQUENCE</scope>
    <source>
        <strain evidence="6">IMI 356814</strain>
    </source>
</reference>
<dbReference type="Gene3D" id="3.40.50.720">
    <property type="entry name" value="NAD(P)-binding Rossmann-like Domain"/>
    <property type="match status" value="1"/>
</dbReference>
<dbReference type="SUPFAM" id="SSF51735">
    <property type="entry name" value="NAD(P)-binding Rossmann-fold domains"/>
    <property type="match status" value="1"/>
</dbReference>
<feature type="domain" description="Alcohol dehydrogenase-like C-terminal" evidence="4">
    <location>
        <begin position="141"/>
        <end position="213"/>
    </location>
</feature>
<dbReference type="EMBL" id="JAPEUY010000017">
    <property type="protein sequence ID" value="KAJ4364730.1"/>
    <property type="molecule type" value="Genomic_DNA"/>
</dbReference>
<feature type="domain" description="Alcohol dehydrogenase-like N-terminal" evidence="5">
    <location>
        <begin position="15"/>
        <end position="51"/>
    </location>
</feature>
<dbReference type="Proteomes" id="UP001140560">
    <property type="component" value="Unassembled WGS sequence"/>
</dbReference>
<comment type="subunit">
    <text evidence="2">Monomer.</text>
</comment>